<accession>A0ABQ0Q065</accession>
<dbReference type="InterPro" id="IPR021747">
    <property type="entry name" value="DUF3313"/>
</dbReference>
<dbReference type="Pfam" id="PF11769">
    <property type="entry name" value="DUF3313"/>
    <property type="match status" value="1"/>
</dbReference>
<name>A0ABQ0Q065_9PROT</name>
<evidence type="ECO:0008006" key="3">
    <source>
        <dbReference type="Google" id="ProtNLM"/>
    </source>
</evidence>
<protein>
    <recommendedName>
        <fullName evidence="3">DUF3313 domain-containing protein</fullName>
    </recommendedName>
</protein>
<keyword evidence="2" id="KW-1185">Reference proteome</keyword>
<reference evidence="1" key="1">
    <citation type="submission" date="2013-04" db="EMBL/GenBank/DDBJ databases">
        <title>The genome sequencing project of 58 acetic acid bacteria.</title>
        <authorList>
            <person name="Okamoto-Kainuma A."/>
            <person name="Ishikawa M."/>
            <person name="Umino S."/>
            <person name="Koizumi Y."/>
            <person name="Shiwa Y."/>
            <person name="Yoshikawa H."/>
            <person name="Matsutani M."/>
            <person name="Matsushita K."/>
        </authorList>
    </citation>
    <scope>NUCLEOTIDE SEQUENCE</scope>
    <source>
        <strain evidence="1">NRIC 0535</strain>
    </source>
</reference>
<sequence length="246" mass="26475">MICLAPARHHSPRAPLFWRRLILPLTISSMGALTACAGQGTTKTGFIAPETYGMMVHPKGHSDDLVYAAPVSPGERYQYVMIDHAQWHPSAKAPHLTLKAEARVTQAFDEELHKILAKDFTILPPETLSPPPGTLRIQAAITNLRRSKWYYNALPIVAGFAAGAAGGGLPPIPPPAPGGASEELVAIDASNGRTLMAIATYNNGMPWNMMGQWLPYAHARRAFHLAAALMDEQLHQTGIAPSPIPG</sequence>
<evidence type="ECO:0000313" key="1">
    <source>
        <dbReference type="EMBL" id="GBQ85884.1"/>
    </source>
</evidence>
<gene>
    <name evidence="1" type="ORF">AA0535_0885</name>
</gene>
<dbReference type="RefSeq" id="WP_264814670.1">
    <property type="nucleotide sequence ID" value="NZ_BAPV01000004.1"/>
</dbReference>
<comment type="caution">
    <text evidence="1">The sequence shown here is derived from an EMBL/GenBank/DDBJ whole genome shotgun (WGS) entry which is preliminary data.</text>
</comment>
<dbReference type="EMBL" id="BAPV01000004">
    <property type="protein sequence ID" value="GBQ85884.1"/>
    <property type="molecule type" value="Genomic_DNA"/>
</dbReference>
<organism evidence="1 2">
    <name type="scientific">Asaia krungthepensis NRIC 0535</name>
    <dbReference type="NCBI Taxonomy" id="1307925"/>
    <lineage>
        <taxon>Bacteria</taxon>
        <taxon>Pseudomonadati</taxon>
        <taxon>Pseudomonadota</taxon>
        <taxon>Alphaproteobacteria</taxon>
        <taxon>Acetobacterales</taxon>
        <taxon>Acetobacteraceae</taxon>
        <taxon>Asaia</taxon>
    </lineage>
</organism>
<evidence type="ECO:0000313" key="2">
    <source>
        <dbReference type="Proteomes" id="UP001062776"/>
    </source>
</evidence>
<proteinExistence type="predicted"/>
<dbReference type="Proteomes" id="UP001062776">
    <property type="component" value="Unassembled WGS sequence"/>
</dbReference>